<dbReference type="Pfam" id="PF08546">
    <property type="entry name" value="ApbA_C"/>
    <property type="match status" value="1"/>
</dbReference>
<evidence type="ECO:0000256" key="3">
    <source>
        <dbReference type="ARBA" id="ARBA00013014"/>
    </source>
</evidence>
<dbReference type="NCBIfam" id="TIGR00745">
    <property type="entry name" value="apbA_panE"/>
    <property type="match status" value="1"/>
</dbReference>
<dbReference type="Proteomes" id="UP000295301">
    <property type="component" value="Unassembled WGS sequence"/>
</dbReference>
<evidence type="ECO:0000256" key="7">
    <source>
        <dbReference type="ARBA" id="ARBA00023002"/>
    </source>
</evidence>
<organism evidence="13 14">
    <name type="scientific">Antarcticimicrobium luteum</name>
    <dbReference type="NCBI Taxonomy" id="2547397"/>
    <lineage>
        <taxon>Bacteria</taxon>
        <taxon>Pseudomonadati</taxon>
        <taxon>Pseudomonadota</taxon>
        <taxon>Alphaproteobacteria</taxon>
        <taxon>Rhodobacterales</taxon>
        <taxon>Paracoccaceae</taxon>
        <taxon>Antarcticimicrobium</taxon>
    </lineage>
</organism>
<dbReference type="InterPro" id="IPR013328">
    <property type="entry name" value="6PGD_dom2"/>
</dbReference>
<keyword evidence="5 10" id="KW-0566">Pantothenate biosynthesis</keyword>
<keyword evidence="6 10" id="KW-0521">NADP</keyword>
<dbReference type="PROSITE" id="PS51257">
    <property type="entry name" value="PROKAR_LIPOPROTEIN"/>
    <property type="match status" value="1"/>
</dbReference>
<gene>
    <name evidence="13" type="ORF">E1832_18855</name>
</gene>
<feature type="domain" description="Ketopantoate reductase C-terminal" evidence="12">
    <location>
        <begin position="176"/>
        <end position="314"/>
    </location>
</feature>
<keyword evidence="14" id="KW-1185">Reference proteome</keyword>
<evidence type="ECO:0000256" key="8">
    <source>
        <dbReference type="ARBA" id="ARBA00032024"/>
    </source>
</evidence>
<dbReference type="EMBL" id="SMUV01000073">
    <property type="protein sequence ID" value="TDK42201.1"/>
    <property type="molecule type" value="Genomic_DNA"/>
</dbReference>
<dbReference type="Gene3D" id="3.40.50.720">
    <property type="entry name" value="NAD(P)-binding Rossmann-like Domain"/>
    <property type="match status" value="1"/>
</dbReference>
<dbReference type="GO" id="GO:0008677">
    <property type="term" value="F:2-dehydropantoate 2-reductase activity"/>
    <property type="evidence" value="ECO:0007669"/>
    <property type="project" value="UniProtKB-EC"/>
</dbReference>
<dbReference type="InterPro" id="IPR036291">
    <property type="entry name" value="NAD(P)-bd_dom_sf"/>
</dbReference>
<dbReference type="PANTHER" id="PTHR43765:SF2">
    <property type="entry name" value="2-DEHYDROPANTOATE 2-REDUCTASE"/>
    <property type="match status" value="1"/>
</dbReference>
<evidence type="ECO:0000259" key="11">
    <source>
        <dbReference type="Pfam" id="PF02558"/>
    </source>
</evidence>
<comment type="similarity">
    <text evidence="2 10">Belongs to the ketopantoate reductase family.</text>
</comment>
<dbReference type="InterPro" id="IPR003710">
    <property type="entry name" value="ApbA"/>
</dbReference>
<dbReference type="SUPFAM" id="SSF48179">
    <property type="entry name" value="6-phosphogluconate dehydrogenase C-terminal domain-like"/>
    <property type="match status" value="1"/>
</dbReference>
<protein>
    <recommendedName>
        <fullName evidence="4 10">2-dehydropantoate 2-reductase</fullName>
        <ecNumber evidence="3 10">1.1.1.169</ecNumber>
    </recommendedName>
    <alternativeName>
        <fullName evidence="8 10">Ketopantoate reductase</fullName>
    </alternativeName>
</protein>
<dbReference type="InterPro" id="IPR013752">
    <property type="entry name" value="KPA_reductase"/>
</dbReference>
<reference evidence="13 14" key="1">
    <citation type="submission" date="2019-03" db="EMBL/GenBank/DDBJ databases">
        <title>Ruegeria lutea sp. nov., a novel strain, isolated from marine sediment, the Masan Bay, South Korea.</title>
        <authorList>
            <person name="Kim J."/>
            <person name="Kim D.-Y."/>
            <person name="Lee S.-S."/>
        </authorList>
    </citation>
    <scope>NUCLEOTIDE SEQUENCE [LARGE SCALE GENOMIC DNA]</scope>
    <source>
        <strain evidence="13 14">318-1</strain>
    </source>
</reference>
<evidence type="ECO:0000259" key="12">
    <source>
        <dbReference type="Pfam" id="PF08546"/>
    </source>
</evidence>
<evidence type="ECO:0000256" key="2">
    <source>
        <dbReference type="ARBA" id="ARBA00007870"/>
    </source>
</evidence>
<comment type="caution">
    <text evidence="13">The sequence shown here is derived from an EMBL/GenBank/DDBJ whole genome shotgun (WGS) entry which is preliminary data.</text>
</comment>
<evidence type="ECO:0000256" key="4">
    <source>
        <dbReference type="ARBA" id="ARBA00019465"/>
    </source>
</evidence>
<dbReference type="UniPathway" id="UPA00028">
    <property type="reaction ID" value="UER00004"/>
</dbReference>
<evidence type="ECO:0000256" key="10">
    <source>
        <dbReference type="RuleBase" id="RU362068"/>
    </source>
</evidence>
<dbReference type="GO" id="GO:0050661">
    <property type="term" value="F:NADP binding"/>
    <property type="evidence" value="ECO:0007669"/>
    <property type="project" value="TreeGrafter"/>
</dbReference>
<dbReference type="InterPro" id="IPR050838">
    <property type="entry name" value="Ketopantoate_reductase"/>
</dbReference>
<accession>A0A4R5UT34</accession>
<dbReference type="PANTHER" id="PTHR43765">
    <property type="entry name" value="2-DEHYDROPANTOATE 2-REDUCTASE-RELATED"/>
    <property type="match status" value="1"/>
</dbReference>
<dbReference type="Pfam" id="PF02558">
    <property type="entry name" value="ApbA"/>
    <property type="match status" value="1"/>
</dbReference>
<evidence type="ECO:0000313" key="13">
    <source>
        <dbReference type="EMBL" id="TDK42201.1"/>
    </source>
</evidence>
<evidence type="ECO:0000256" key="6">
    <source>
        <dbReference type="ARBA" id="ARBA00022857"/>
    </source>
</evidence>
<dbReference type="InterPro" id="IPR008927">
    <property type="entry name" value="6-PGluconate_DH-like_C_sf"/>
</dbReference>
<dbReference type="EC" id="1.1.1.169" evidence="3 10"/>
<keyword evidence="7 10" id="KW-0560">Oxidoreductase</keyword>
<evidence type="ECO:0000313" key="14">
    <source>
        <dbReference type="Proteomes" id="UP000295301"/>
    </source>
</evidence>
<dbReference type="Gene3D" id="1.10.1040.10">
    <property type="entry name" value="N-(1-d-carboxylethyl)-l-norvaline Dehydrogenase, domain 2"/>
    <property type="match status" value="1"/>
</dbReference>
<dbReference type="InterPro" id="IPR013332">
    <property type="entry name" value="KPR_N"/>
</dbReference>
<evidence type="ECO:0000256" key="9">
    <source>
        <dbReference type="ARBA" id="ARBA00048793"/>
    </source>
</evidence>
<comment type="function">
    <text evidence="10">Catalyzes the NADPH-dependent reduction of ketopantoate into pantoic acid.</text>
</comment>
<dbReference type="OrthoDB" id="9796561at2"/>
<dbReference type="GO" id="GO:0005737">
    <property type="term" value="C:cytoplasm"/>
    <property type="evidence" value="ECO:0007669"/>
    <property type="project" value="TreeGrafter"/>
</dbReference>
<dbReference type="NCBIfam" id="NF006083">
    <property type="entry name" value="PRK08229.1"/>
    <property type="match status" value="1"/>
</dbReference>
<proteinExistence type="inferred from homology"/>
<dbReference type="AlphaFoldDB" id="A0A4R5UT34"/>
<dbReference type="RefSeq" id="WP_133361330.1">
    <property type="nucleotide sequence ID" value="NZ_SMUV01000073.1"/>
</dbReference>
<name>A0A4R5UT34_9RHOB</name>
<comment type="catalytic activity">
    <reaction evidence="9 10">
        <text>(R)-pantoate + NADP(+) = 2-dehydropantoate + NADPH + H(+)</text>
        <dbReference type="Rhea" id="RHEA:16233"/>
        <dbReference type="ChEBI" id="CHEBI:11561"/>
        <dbReference type="ChEBI" id="CHEBI:15378"/>
        <dbReference type="ChEBI" id="CHEBI:15980"/>
        <dbReference type="ChEBI" id="CHEBI:57783"/>
        <dbReference type="ChEBI" id="CHEBI:58349"/>
        <dbReference type="EC" id="1.1.1.169"/>
    </reaction>
</comment>
<comment type="pathway">
    <text evidence="1 10">Cofactor biosynthesis; (R)-pantothenate biosynthesis; (R)-pantoate from 3-methyl-2-oxobutanoate: step 2/2.</text>
</comment>
<evidence type="ECO:0000256" key="5">
    <source>
        <dbReference type="ARBA" id="ARBA00022655"/>
    </source>
</evidence>
<sequence>MTRGRIVIAGAGAVGCFVGGLLAAAGHPVTLLGRPRMLDPIRDGGLRLTDFAGLDLRVAPGALELSETADCLAGAALVLVTVKGGATADMAARIAAHAPANAPVISLQNGIGNAGTLRAALPGRDLRAGMVPFNVVPAGPGHWHRASSGGIVIGAGPGDLANMLSVPGLAVTEDADITAIQWGKLLLNLNNALNALSGLALRDQLMSRGWRRLMADQMAEALGVLRASGIAVKSTTPLPAWMGPHILRLPTPLFARIAAQMLTIDPSARTSMAYDVRAGRATEIDQLQGLIVAMAAERGLSAPICAKVAGLVRSVTETGTTDPHLRPDALRP</sequence>
<evidence type="ECO:0000256" key="1">
    <source>
        <dbReference type="ARBA" id="ARBA00004994"/>
    </source>
</evidence>
<dbReference type="GO" id="GO:0015940">
    <property type="term" value="P:pantothenate biosynthetic process"/>
    <property type="evidence" value="ECO:0007669"/>
    <property type="project" value="UniProtKB-UniPathway"/>
</dbReference>
<dbReference type="SUPFAM" id="SSF51735">
    <property type="entry name" value="NAD(P)-binding Rossmann-fold domains"/>
    <property type="match status" value="1"/>
</dbReference>
<feature type="domain" description="Ketopantoate reductase N-terminal" evidence="11">
    <location>
        <begin position="6"/>
        <end position="157"/>
    </location>
</feature>